<feature type="region of interest" description="Disordered" evidence="6">
    <location>
        <begin position="648"/>
        <end position="683"/>
    </location>
</feature>
<dbReference type="PRINTS" id="PR01537">
    <property type="entry name" value="INTRLKN1R1F"/>
</dbReference>
<dbReference type="Gene3D" id="3.40.50.10140">
    <property type="entry name" value="Toll/interleukin-1 receptor homology (TIR) domain"/>
    <property type="match status" value="1"/>
</dbReference>
<feature type="chain" id="PRO_5042948249" description="TIR domain-containing protein" evidence="8">
    <location>
        <begin position="23"/>
        <end position="749"/>
    </location>
</feature>
<dbReference type="Pfam" id="PF01582">
    <property type="entry name" value="TIR"/>
    <property type="match status" value="1"/>
</dbReference>
<keyword evidence="11" id="KW-1185">Reference proteome</keyword>
<evidence type="ECO:0000313" key="11">
    <source>
        <dbReference type="Proteomes" id="UP001374579"/>
    </source>
</evidence>
<dbReference type="PANTHER" id="PTHR24365:SF541">
    <property type="entry name" value="PROTEIN TOLL-RELATED"/>
    <property type="match status" value="1"/>
</dbReference>
<evidence type="ECO:0000256" key="8">
    <source>
        <dbReference type="SAM" id="SignalP"/>
    </source>
</evidence>
<keyword evidence="2 7" id="KW-0812">Transmembrane</keyword>
<evidence type="ECO:0000256" key="7">
    <source>
        <dbReference type="SAM" id="Phobius"/>
    </source>
</evidence>
<dbReference type="SUPFAM" id="SSF52058">
    <property type="entry name" value="L domain-like"/>
    <property type="match status" value="1"/>
</dbReference>
<name>A0AAN9GMR0_9CAEN</name>
<keyword evidence="3 8" id="KW-0732">Signal</keyword>
<dbReference type="GO" id="GO:0005886">
    <property type="term" value="C:plasma membrane"/>
    <property type="evidence" value="ECO:0007669"/>
    <property type="project" value="TreeGrafter"/>
</dbReference>
<dbReference type="GO" id="GO:0007165">
    <property type="term" value="P:signal transduction"/>
    <property type="evidence" value="ECO:0007669"/>
    <property type="project" value="InterPro"/>
</dbReference>
<evidence type="ECO:0000256" key="2">
    <source>
        <dbReference type="ARBA" id="ARBA00022692"/>
    </source>
</evidence>
<dbReference type="InterPro" id="IPR035897">
    <property type="entry name" value="Toll_tir_struct_dom_sf"/>
</dbReference>
<dbReference type="SUPFAM" id="SSF52200">
    <property type="entry name" value="Toll/Interleukin receptor TIR domain"/>
    <property type="match status" value="1"/>
</dbReference>
<reference evidence="10 11" key="1">
    <citation type="submission" date="2024-02" db="EMBL/GenBank/DDBJ databases">
        <title>Chromosome-scale genome assembly of the rough periwinkle Littorina saxatilis.</title>
        <authorList>
            <person name="De Jode A."/>
            <person name="Faria R."/>
            <person name="Formenti G."/>
            <person name="Sims Y."/>
            <person name="Smith T.P."/>
            <person name="Tracey A."/>
            <person name="Wood J.M.D."/>
            <person name="Zagrodzka Z.B."/>
            <person name="Johannesson K."/>
            <person name="Butlin R.K."/>
            <person name="Leder E.H."/>
        </authorList>
    </citation>
    <scope>NUCLEOTIDE SEQUENCE [LARGE SCALE GENOMIC DNA]</scope>
    <source>
        <strain evidence="10">Snail1</strain>
        <tissue evidence="10">Muscle</tissue>
    </source>
</reference>
<evidence type="ECO:0000313" key="10">
    <source>
        <dbReference type="EMBL" id="KAK7114347.1"/>
    </source>
</evidence>
<dbReference type="GO" id="GO:0038023">
    <property type="term" value="F:signaling receptor activity"/>
    <property type="evidence" value="ECO:0007669"/>
    <property type="project" value="TreeGrafter"/>
</dbReference>
<accession>A0AAN9GMR0</accession>
<comment type="caution">
    <text evidence="10">The sequence shown here is derived from an EMBL/GenBank/DDBJ whole genome shotgun (WGS) entry which is preliminary data.</text>
</comment>
<sequence length="749" mass="83872">MAAATFASVIIVFAVFIGECTCSPISTDVTPTLHLPSFFSTLSPTTATVNDTPSAAMDYDPITTELNLWNYLPRDWSSMCTVDHQADPDVNATITCDVKAGDEAQWRLVDLRSSLTSLVESTGLEVAVNLQCEDGGSVSLPFPWRSPGLVKLTVYNCRMLDKYGDFATPAQNLGDWLRVVDIRNSVWINNPAHMENVMNNIANFTSHYECGQDSTMVSYIYRNVSDESSLKQLALDEHENGAEKVLTFLLILDKINNHCNYEKLEVQDESHSPTTSRNHFEFMVKDATFPNLRLLNYSSIGMTEVPLELRESRQKFPGSKLGVIDLTHNKIHQVGNIPPYPSYGINTTLILQFNNITEINMAMFEAWASVSDFLIDIRNNPIDCNCEMSDLLRALQNDSRWVKPAMAQYRRHLSIMTCATPLELEGHVIGSLSVSDLPCFVAGVDLKPAMAALVVVVVILLVLLIVAVKYRKEVRILMYTRVHIVLPCGPPSHTSADAPEKAYDAFVSYAHEDSDWVLGSLLKRLEEPSNARGCGPVKLCIHQRDFVVGKPIIDNIIDSIAASRHTIIVLSKNFVKSRWAMEELQQAYRQSMEERRCHLVVVVLESVPQSDMAPVLRRCCKTFTYLESSDSLFWDRLLYSLQVDDISNSRDSKTGKGPRTASTTSDEYDDIADREGNKESKRNNCDLANGDVVSGEIKEDSALRKALFLENMRMSTVPWTALARQLATLEWLSPPVRLISRGLCLRPRP</sequence>
<organism evidence="10 11">
    <name type="scientific">Littorina saxatilis</name>
    <dbReference type="NCBI Taxonomy" id="31220"/>
    <lineage>
        <taxon>Eukaryota</taxon>
        <taxon>Metazoa</taxon>
        <taxon>Spiralia</taxon>
        <taxon>Lophotrochozoa</taxon>
        <taxon>Mollusca</taxon>
        <taxon>Gastropoda</taxon>
        <taxon>Caenogastropoda</taxon>
        <taxon>Littorinimorpha</taxon>
        <taxon>Littorinoidea</taxon>
        <taxon>Littorinidae</taxon>
        <taxon>Littorina</taxon>
    </lineage>
</organism>
<keyword evidence="5 7" id="KW-0472">Membrane</keyword>
<dbReference type="PROSITE" id="PS50104">
    <property type="entry name" value="TIR"/>
    <property type="match status" value="1"/>
</dbReference>
<evidence type="ECO:0000256" key="6">
    <source>
        <dbReference type="SAM" id="MobiDB-lite"/>
    </source>
</evidence>
<feature type="compositionally biased region" description="Basic and acidic residues" evidence="6">
    <location>
        <begin position="671"/>
        <end position="683"/>
    </location>
</feature>
<evidence type="ECO:0000256" key="3">
    <source>
        <dbReference type="ARBA" id="ARBA00022729"/>
    </source>
</evidence>
<dbReference type="PANTHER" id="PTHR24365">
    <property type="entry name" value="TOLL-LIKE RECEPTOR"/>
    <property type="match status" value="1"/>
</dbReference>
<evidence type="ECO:0000256" key="5">
    <source>
        <dbReference type="ARBA" id="ARBA00023136"/>
    </source>
</evidence>
<comment type="subcellular location">
    <subcellularLocation>
        <location evidence="1">Membrane</location>
        <topology evidence="1">Single-pass membrane protein</topology>
    </subcellularLocation>
</comment>
<evidence type="ECO:0000256" key="1">
    <source>
        <dbReference type="ARBA" id="ARBA00004167"/>
    </source>
</evidence>
<dbReference type="Gene3D" id="3.80.10.10">
    <property type="entry name" value="Ribonuclease Inhibitor"/>
    <property type="match status" value="1"/>
</dbReference>
<dbReference type="InterPro" id="IPR032675">
    <property type="entry name" value="LRR_dom_sf"/>
</dbReference>
<gene>
    <name evidence="10" type="ORF">V1264_000422</name>
</gene>
<feature type="transmembrane region" description="Helical" evidence="7">
    <location>
        <begin position="449"/>
        <end position="468"/>
    </location>
</feature>
<dbReference type="Proteomes" id="UP001374579">
    <property type="component" value="Unassembled WGS sequence"/>
</dbReference>
<evidence type="ECO:0000256" key="4">
    <source>
        <dbReference type="ARBA" id="ARBA00022989"/>
    </source>
</evidence>
<feature type="signal peptide" evidence="8">
    <location>
        <begin position="1"/>
        <end position="22"/>
    </location>
</feature>
<proteinExistence type="predicted"/>
<keyword evidence="4 7" id="KW-1133">Transmembrane helix</keyword>
<dbReference type="InterPro" id="IPR000157">
    <property type="entry name" value="TIR_dom"/>
</dbReference>
<protein>
    <recommendedName>
        <fullName evidence="9">TIR domain-containing protein</fullName>
    </recommendedName>
</protein>
<evidence type="ECO:0000259" key="9">
    <source>
        <dbReference type="PROSITE" id="PS50104"/>
    </source>
</evidence>
<dbReference type="EMBL" id="JBAMIC010000001">
    <property type="protein sequence ID" value="KAK7114347.1"/>
    <property type="molecule type" value="Genomic_DNA"/>
</dbReference>
<dbReference type="SMART" id="SM00255">
    <property type="entry name" value="TIR"/>
    <property type="match status" value="1"/>
</dbReference>
<dbReference type="AlphaFoldDB" id="A0AAN9GMR0"/>
<feature type="domain" description="TIR" evidence="9">
    <location>
        <begin position="501"/>
        <end position="641"/>
    </location>
</feature>